<feature type="transmembrane region" description="Helical" evidence="8">
    <location>
        <begin position="219"/>
        <end position="237"/>
    </location>
</feature>
<reference evidence="10 11" key="1">
    <citation type="submission" date="2017-08" db="EMBL/GenBank/DDBJ databases">
        <title>Infants hospitalized years apart are colonized by the same room-sourced microbial strains.</title>
        <authorList>
            <person name="Brooks B."/>
            <person name="Olm M.R."/>
            <person name="Firek B.A."/>
            <person name="Baker R."/>
            <person name="Thomas B.C."/>
            <person name="Morowitz M.J."/>
            <person name="Banfield J.F."/>
        </authorList>
    </citation>
    <scope>NUCLEOTIDE SEQUENCE [LARGE SCALE GENOMIC DNA]</scope>
    <source>
        <strain evidence="10">S2_018_000_R2_104</strain>
    </source>
</reference>
<feature type="transmembrane region" description="Helical" evidence="8">
    <location>
        <begin position="342"/>
        <end position="366"/>
    </location>
</feature>
<dbReference type="PANTHER" id="PTHR43124">
    <property type="entry name" value="PURINE EFFLUX PUMP PBUE"/>
    <property type="match status" value="1"/>
</dbReference>
<feature type="domain" description="Major facilitator superfamily (MFS) profile" evidence="9">
    <location>
        <begin position="14"/>
        <end position="403"/>
    </location>
</feature>
<evidence type="ECO:0000256" key="2">
    <source>
        <dbReference type="ARBA" id="ARBA00006236"/>
    </source>
</evidence>
<feature type="transmembrane region" description="Helical" evidence="8">
    <location>
        <begin position="12"/>
        <end position="39"/>
    </location>
</feature>
<dbReference type="InterPro" id="IPR011701">
    <property type="entry name" value="MFS"/>
</dbReference>
<feature type="transmembrane region" description="Helical" evidence="8">
    <location>
        <begin position="81"/>
        <end position="100"/>
    </location>
</feature>
<dbReference type="PROSITE" id="PS50850">
    <property type="entry name" value="MFS"/>
    <property type="match status" value="1"/>
</dbReference>
<keyword evidence="3" id="KW-0813">Transport</keyword>
<feature type="transmembrane region" description="Helical" evidence="8">
    <location>
        <begin position="171"/>
        <end position="189"/>
    </location>
</feature>
<keyword evidence="4" id="KW-1003">Cell membrane</keyword>
<keyword evidence="5 8" id="KW-0812">Transmembrane</keyword>
<dbReference type="CDD" id="cd17320">
    <property type="entry name" value="MFS_MdfA_MDR_like"/>
    <property type="match status" value="1"/>
</dbReference>
<comment type="caution">
    <text evidence="10">The sequence shown here is derived from an EMBL/GenBank/DDBJ whole genome shotgun (WGS) entry which is preliminary data.</text>
</comment>
<evidence type="ECO:0000313" key="10">
    <source>
        <dbReference type="EMBL" id="PZO86605.1"/>
    </source>
</evidence>
<name>A0A2W5BTY2_9BACT</name>
<sequence length="403" mass="43615">MTETDPMENHSLEFTILMALLMSIVAISIDALLPALGIIAGDLQLENPNHAQYLIVGIFGGLAVGQLICGPLSDALGRKKVLYAGVALYLVGSVICYFGNTLEMMMIGRVIEGLGVAGPYVSTVSIVRDKFSGRKMAKVMSIIMMIFIMVPAIAPSMGQGIMLFASWRDIFILYIVYALVIMAWVYLRLEETLPSEKRIPFHVPDIINGFKEVFCHRATCLYTICMGLTFGSFTGYLNSSQQIFQEQFGTGNMFTVYFGALALVFGLSSFCNSFLVERLGMRHICLRAYAAAVIVSVAFLILHAFVDISLWMFLCYASVLLFCCGLVFGNVNALAMEPMGHIAGIAAAVIGAVSSLISLFFGALIGQMYNGTLIPVVCGFIVLGAAAWGTMMAATRVRGGDAM</sequence>
<accession>A0A2W5BTY2</accession>
<dbReference type="EMBL" id="QFNK01000105">
    <property type="protein sequence ID" value="PZO86605.1"/>
    <property type="molecule type" value="Genomic_DNA"/>
</dbReference>
<comment type="similarity">
    <text evidence="2">Belongs to the major facilitator superfamily. Bcr/CmlA family.</text>
</comment>
<dbReference type="InterPro" id="IPR036259">
    <property type="entry name" value="MFS_trans_sf"/>
</dbReference>
<evidence type="ECO:0000256" key="1">
    <source>
        <dbReference type="ARBA" id="ARBA00004651"/>
    </source>
</evidence>
<feature type="transmembrane region" description="Helical" evidence="8">
    <location>
        <begin position="51"/>
        <end position="69"/>
    </location>
</feature>
<keyword evidence="7 8" id="KW-0472">Membrane</keyword>
<feature type="transmembrane region" description="Helical" evidence="8">
    <location>
        <begin position="106"/>
        <end position="127"/>
    </location>
</feature>
<evidence type="ECO:0000256" key="7">
    <source>
        <dbReference type="ARBA" id="ARBA00023136"/>
    </source>
</evidence>
<organism evidence="10 11">
    <name type="scientific">Micavibrio aeruginosavorus</name>
    <dbReference type="NCBI Taxonomy" id="349221"/>
    <lineage>
        <taxon>Bacteria</taxon>
        <taxon>Pseudomonadati</taxon>
        <taxon>Bdellovibrionota</taxon>
        <taxon>Bdellovibrionia</taxon>
        <taxon>Bdellovibrionales</taxon>
        <taxon>Pseudobdellovibrionaceae</taxon>
        <taxon>Micavibrio</taxon>
    </lineage>
</organism>
<dbReference type="NCBIfam" id="TIGR00710">
    <property type="entry name" value="efflux_Bcr_CflA"/>
    <property type="match status" value="1"/>
</dbReference>
<dbReference type="GO" id="GO:1990961">
    <property type="term" value="P:xenobiotic detoxification by transmembrane export across the plasma membrane"/>
    <property type="evidence" value="ECO:0007669"/>
    <property type="project" value="InterPro"/>
</dbReference>
<evidence type="ECO:0000256" key="4">
    <source>
        <dbReference type="ARBA" id="ARBA00022475"/>
    </source>
</evidence>
<feature type="transmembrane region" description="Helical" evidence="8">
    <location>
        <begin position="372"/>
        <end position="394"/>
    </location>
</feature>
<evidence type="ECO:0000256" key="3">
    <source>
        <dbReference type="ARBA" id="ARBA00022448"/>
    </source>
</evidence>
<feature type="transmembrane region" description="Helical" evidence="8">
    <location>
        <begin position="311"/>
        <end position="335"/>
    </location>
</feature>
<comment type="subcellular location">
    <subcellularLocation>
        <location evidence="1">Cell membrane</location>
        <topology evidence="1">Multi-pass membrane protein</topology>
    </subcellularLocation>
</comment>
<dbReference type="GO" id="GO:0005886">
    <property type="term" value="C:plasma membrane"/>
    <property type="evidence" value="ECO:0007669"/>
    <property type="project" value="UniProtKB-SubCell"/>
</dbReference>
<feature type="transmembrane region" description="Helical" evidence="8">
    <location>
        <begin position="257"/>
        <end position="276"/>
    </location>
</feature>
<proteinExistence type="inferred from homology"/>
<feature type="transmembrane region" description="Helical" evidence="8">
    <location>
        <begin position="139"/>
        <end position="165"/>
    </location>
</feature>
<dbReference type="PANTHER" id="PTHR43124:SF3">
    <property type="entry name" value="CHLORAMPHENICOL EFFLUX PUMP RV0191"/>
    <property type="match status" value="1"/>
</dbReference>
<evidence type="ECO:0000256" key="5">
    <source>
        <dbReference type="ARBA" id="ARBA00022692"/>
    </source>
</evidence>
<evidence type="ECO:0000313" key="11">
    <source>
        <dbReference type="Proteomes" id="UP000249557"/>
    </source>
</evidence>
<dbReference type="InterPro" id="IPR004812">
    <property type="entry name" value="Efflux_drug-R_Bcr/CmlA"/>
</dbReference>
<dbReference type="Pfam" id="PF07690">
    <property type="entry name" value="MFS_1"/>
    <property type="match status" value="1"/>
</dbReference>
<feature type="transmembrane region" description="Helical" evidence="8">
    <location>
        <begin position="288"/>
        <end position="305"/>
    </location>
</feature>
<dbReference type="InterPro" id="IPR020846">
    <property type="entry name" value="MFS_dom"/>
</dbReference>
<evidence type="ECO:0000256" key="8">
    <source>
        <dbReference type="SAM" id="Phobius"/>
    </source>
</evidence>
<evidence type="ECO:0000256" key="6">
    <source>
        <dbReference type="ARBA" id="ARBA00022989"/>
    </source>
</evidence>
<keyword evidence="6 8" id="KW-1133">Transmembrane helix</keyword>
<evidence type="ECO:0000259" key="9">
    <source>
        <dbReference type="PROSITE" id="PS50850"/>
    </source>
</evidence>
<dbReference type="GO" id="GO:0042910">
    <property type="term" value="F:xenobiotic transmembrane transporter activity"/>
    <property type="evidence" value="ECO:0007669"/>
    <property type="project" value="InterPro"/>
</dbReference>
<dbReference type="Gene3D" id="1.20.1720.10">
    <property type="entry name" value="Multidrug resistance protein D"/>
    <property type="match status" value="1"/>
</dbReference>
<dbReference type="Proteomes" id="UP000249557">
    <property type="component" value="Unassembled WGS sequence"/>
</dbReference>
<dbReference type="AlphaFoldDB" id="A0A2W5BTY2"/>
<protein>
    <submittedName>
        <fullName evidence="10">Bcr/CflA family drug resistance efflux transporter</fullName>
    </submittedName>
</protein>
<gene>
    <name evidence="10" type="ORF">DI626_06065</name>
</gene>
<dbReference type="InterPro" id="IPR050189">
    <property type="entry name" value="MFS_Efflux_Transporters"/>
</dbReference>
<dbReference type="SUPFAM" id="SSF103473">
    <property type="entry name" value="MFS general substrate transporter"/>
    <property type="match status" value="1"/>
</dbReference>